<evidence type="ECO:0000256" key="6">
    <source>
        <dbReference type="ARBA" id="ARBA00022679"/>
    </source>
</evidence>
<keyword evidence="6 15" id="KW-0808">Transferase</keyword>
<evidence type="ECO:0000256" key="10">
    <source>
        <dbReference type="ARBA" id="ARBA00024322"/>
    </source>
</evidence>
<gene>
    <name evidence="15" type="primary">pduL_2</name>
    <name evidence="15" type="ORF">NCTC5053_05405</name>
</gene>
<name>A0A378BSM4_KLEPN</name>
<organism evidence="15 16">
    <name type="scientific">Klebsiella pneumoniae</name>
    <dbReference type="NCBI Taxonomy" id="573"/>
    <lineage>
        <taxon>Bacteria</taxon>
        <taxon>Pseudomonadati</taxon>
        <taxon>Pseudomonadota</taxon>
        <taxon>Gammaproteobacteria</taxon>
        <taxon>Enterobacterales</taxon>
        <taxon>Enterobacteriaceae</taxon>
        <taxon>Klebsiella/Raoultella group</taxon>
        <taxon>Klebsiella</taxon>
        <taxon>Klebsiella pneumoniae complex</taxon>
    </lineage>
</organism>
<comment type="cofactor">
    <cofactor evidence="1">
        <name>Zn(2+)</name>
        <dbReference type="ChEBI" id="CHEBI:29105"/>
    </cofactor>
</comment>
<keyword evidence="7" id="KW-0479">Metal-binding</keyword>
<comment type="subcellular location">
    <subcellularLocation>
        <location evidence="10">Bacterial microcompartment</location>
    </subcellularLocation>
</comment>
<dbReference type="GO" id="GO:0051144">
    <property type="term" value="P:1,2-propanediol catabolic process"/>
    <property type="evidence" value="ECO:0007669"/>
    <property type="project" value="UniProtKB-UniPathway"/>
</dbReference>
<evidence type="ECO:0000313" key="15">
    <source>
        <dbReference type="EMBL" id="STV52253.1"/>
    </source>
</evidence>
<reference evidence="15 16" key="1">
    <citation type="submission" date="2018-06" db="EMBL/GenBank/DDBJ databases">
        <authorList>
            <consortium name="Pathogen Informatics"/>
            <person name="Doyle S."/>
        </authorList>
    </citation>
    <scope>NUCLEOTIDE SEQUENCE [LARGE SCALE GENOMIC DNA]</scope>
    <source>
        <strain evidence="15 16">NCTC5053</strain>
    </source>
</reference>
<evidence type="ECO:0000256" key="11">
    <source>
        <dbReference type="ARBA" id="ARBA00024446"/>
    </source>
</evidence>
<sequence length="102" mass="11010">MRQRPIPIGISSRHIHLAAADYARLFPAQPIQPKKALLQPGQYAAEQTVTLVGPKGRLNNVRLLGPLRQTSQVEISRTDARILGIAAPLRMSGNLQGTPGIA</sequence>
<evidence type="ECO:0000256" key="2">
    <source>
        <dbReference type="ARBA" id="ARBA00004836"/>
    </source>
</evidence>
<dbReference type="EC" id="2.3.1.222" evidence="4"/>
<dbReference type="PANTHER" id="PTHR39453:SF1">
    <property type="entry name" value="PHOSPHATE PROPANOYLTRANSFERASE"/>
    <property type="match status" value="1"/>
</dbReference>
<accession>A0A378BSM4</accession>
<dbReference type="GO" id="GO:0031469">
    <property type="term" value="C:bacterial microcompartment"/>
    <property type="evidence" value="ECO:0007669"/>
    <property type="project" value="UniProtKB-SubCell"/>
</dbReference>
<evidence type="ECO:0000256" key="1">
    <source>
        <dbReference type="ARBA" id="ARBA00001947"/>
    </source>
</evidence>
<protein>
    <recommendedName>
        <fullName evidence="5">Phosphate propanoyltransferase</fullName>
        <ecNumber evidence="4">2.3.1.222</ecNumber>
    </recommendedName>
    <alternativeName>
        <fullName evidence="13">Phosphate acyltransferase PduL</fullName>
    </alternativeName>
    <alternativeName>
        <fullName evidence="12">Phosphotransacylase PduL</fullName>
    </alternativeName>
    <alternativeName>
        <fullName evidence="14">Propanediol utilization protein PduL</fullName>
    </alternativeName>
</protein>
<keyword evidence="8" id="KW-0862">Zinc</keyword>
<keyword evidence="11" id="KW-1283">Bacterial microcompartment</keyword>
<proteinExistence type="inferred from homology"/>
<dbReference type="InterPro" id="IPR008300">
    <property type="entry name" value="PTAC"/>
</dbReference>
<keyword evidence="9 15" id="KW-0012">Acyltransferase</keyword>
<evidence type="ECO:0000256" key="5">
    <source>
        <dbReference type="ARBA" id="ARBA00020837"/>
    </source>
</evidence>
<evidence type="ECO:0000256" key="12">
    <source>
        <dbReference type="ARBA" id="ARBA00030044"/>
    </source>
</evidence>
<comment type="pathway">
    <text evidence="2">Polyol metabolism; 1,2-propanediol degradation.</text>
</comment>
<evidence type="ECO:0000256" key="13">
    <source>
        <dbReference type="ARBA" id="ARBA00030939"/>
    </source>
</evidence>
<evidence type="ECO:0000256" key="4">
    <source>
        <dbReference type="ARBA" id="ARBA00012206"/>
    </source>
</evidence>
<dbReference type="AlphaFoldDB" id="A0A378BSM4"/>
<evidence type="ECO:0000256" key="3">
    <source>
        <dbReference type="ARBA" id="ARBA00007342"/>
    </source>
</evidence>
<dbReference type="Proteomes" id="UP000254387">
    <property type="component" value="Unassembled WGS sequence"/>
</dbReference>
<dbReference type="PANTHER" id="PTHR39453">
    <property type="entry name" value="PHOSPHATE PROPANOYLTRANSFERASE"/>
    <property type="match status" value="1"/>
</dbReference>
<evidence type="ECO:0000256" key="9">
    <source>
        <dbReference type="ARBA" id="ARBA00023315"/>
    </source>
</evidence>
<evidence type="ECO:0000256" key="7">
    <source>
        <dbReference type="ARBA" id="ARBA00022723"/>
    </source>
</evidence>
<dbReference type="GO" id="GO:0016747">
    <property type="term" value="F:acyltransferase activity, transferring groups other than amino-acyl groups"/>
    <property type="evidence" value="ECO:0007669"/>
    <property type="project" value="InterPro"/>
</dbReference>
<dbReference type="UniPathway" id="UPA00621"/>
<evidence type="ECO:0000256" key="8">
    <source>
        <dbReference type="ARBA" id="ARBA00022833"/>
    </source>
</evidence>
<dbReference type="GO" id="GO:0046872">
    <property type="term" value="F:metal ion binding"/>
    <property type="evidence" value="ECO:0007669"/>
    <property type="project" value="UniProtKB-KW"/>
</dbReference>
<dbReference type="EMBL" id="UGMN01000004">
    <property type="protein sequence ID" value="STV52253.1"/>
    <property type="molecule type" value="Genomic_DNA"/>
</dbReference>
<dbReference type="Pfam" id="PF06130">
    <property type="entry name" value="PTAC"/>
    <property type="match status" value="1"/>
</dbReference>
<evidence type="ECO:0000256" key="14">
    <source>
        <dbReference type="ARBA" id="ARBA00033077"/>
    </source>
</evidence>
<comment type="similarity">
    <text evidence="3">Belongs to the PduL family.</text>
</comment>
<evidence type="ECO:0000313" key="16">
    <source>
        <dbReference type="Proteomes" id="UP000254387"/>
    </source>
</evidence>